<dbReference type="InterPro" id="IPR010290">
    <property type="entry name" value="TM_effector"/>
</dbReference>
<keyword evidence="3" id="KW-1003">Cell membrane</keyword>
<evidence type="ECO:0000256" key="3">
    <source>
        <dbReference type="ARBA" id="ARBA00022475"/>
    </source>
</evidence>
<protein>
    <submittedName>
        <fullName evidence="9">MFS transporter</fullName>
    </submittedName>
</protein>
<dbReference type="CDD" id="cd06173">
    <property type="entry name" value="MFS_MefA_like"/>
    <property type="match status" value="1"/>
</dbReference>
<organism evidence="9 10">
    <name type="scientific">Hypericibacter terrae</name>
    <dbReference type="NCBI Taxonomy" id="2602015"/>
    <lineage>
        <taxon>Bacteria</taxon>
        <taxon>Pseudomonadati</taxon>
        <taxon>Pseudomonadota</taxon>
        <taxon>Alphaproteobacteria</taxon>
        <taxon>Rhodospirillales</taxon>
        <taxon>Dongiaceae</taxon>
        <taxon>Hypericibacter</taxon>
    </lineage>
</organism>
<evidence type="ECO:0000256" key="4">
    <source>
        <dbReference type="ARBA" id="ARBA00022692"/>
    </source>
</evidence>
<dbReference type="GO" id="GO:0005886">
    <property type="term" value="C:plasma membrane"/>
    <property type="evidence" value="ECO:0007669"/>
    <property type="project" value="UniProtKB-SubCell"/>
</dbReference>
<keyword evidence="10" id="KW-1185">Reference proteome</keyword>
<feature type="transmembrane region" description="Helical" evidence="7">
    <location>
        <begin position="223"/>
        <end position="248"/>
    </location>
</feature>
<feature type="transmembrane region" description="Helical" evidence="7">
    <location>
        <begin position="260"/>
        <end position="277"/>
    </location>
</feature>
<dbReference type="KEGG" id="htq:FRZ44_04360"/>
<feature type="transmembrane region" description="Helical" evidence="7">
    <location>
        <begin position="81"/>
        <end position="100"/>
    </location>
</feature>
<dbReference type="OrthoDB" id="7283966at2"/>
<keyword evidence="2" id="KW-0813">Transport</keyword>
<feature type="transmembrane region" description="Helical" evidence="7">
    <location>
        <begin position="16"/>
        <end position="39"/>
    </location>
</feature>
<dbReference type="PANTHER" id="PTHR23513:SF9">
    <property type="entry name" value="ENTEROBACTIN EXPORTER ENTS"/>
    <property type="match status" value="1"/>
</dbReference>
<evidence type="ECO:0000256" key="2">
    <source>
        <dbReference type="ARBA" id="ARBA00022448"/>
    </source>
</evidence>
<sequence length="428" mass="44670">MTLPLPGLGAFRHRNFALFGAANFLATIAMQMQAVAIGWQVYDLTGSPFRLGMIGLAEFTPAIGLALLVGPVADRFDRRRIMLLALGGEAICALGLLFLAVSGHAAFWPILSIAFCFGVARAFVAPASRSMMPSLVPPELLNNAVAWSSVSWQVATIGGPALGGFIYLAGPDAAYGTAALAIVAAIGMIALVRYRRAADSIRRVAIKAKDVLGGLHLIFNHQVLLGAISLDLFAVLFSSAIPLLPVFAKDVLHTGPEGLGLLRAAAGVGAVTTALYLTQRPIRHHAGRILFTCVGLFGLCVITFGLSQSFWLSLGALFCGGACDMVSVYIRGTVVPLATPDHLRGRVMAVEAVFVGASNELGAFWAGSMASLIGAVPAVVLGGSATILVVLSFTRLFRKLAKVDKLDTETLGFSEVALGDKVTPAGVA</sequence>
<feature type="transmembrane region" description="Helical" evidence="7">
    <location>
        <begin position="372"/>
        <end position="393"/>
    </location>
</feature>
<keyword evidence="6 7" id="KW-0472">Membrane</keyword>
<feature type="transmembrane region" description="Helical" evidence="7">
    <location>
        <begin position="51"/>
        <end position="69"/>
    </location>
</feature>
<keyword evidence="4 7" id="KW-0812">Transmembrane</keyword>
<feature type="transmembrane region" description="Helical" evidence="7">
    <location>
        <begin position="145"/>
        <end position="167"/>
    </location>
</feature>
<reference evidence="9 10" key="1">
    <citation type="submission" date="2019-08" db="EMBL/GenBank/DDBJ databases">
        <title>Hyperibacter terrae gen. nov., sp. nov. and Hyperibacter viscosus sp. nov., two new members in the family Rhodospirillaceae isolated from the rhizosphere of Hypericum perforatum.</title>
        <authorList>
            <person name="Noviana Z."/>
        </authorList>
    </citation>
    <scope>NUCLEOTIDE SEQUENCE [LARGE SCALE GENOMIC DNA]</scope>
    <source>
        <strain evidence="9 10">R5913</strain>
    </source>
</reference>
<proteinExistence type="predicted"/>
<dbReference type="Gene3D" id="1.20.1250.20">
    <property type="entry name" value="MFS general substrate transporter like domains"/>
    <property type="match status" value="1"/>
</dbReference>
<name>A0A5J6MKA3_9PROT</name>
<dbReference type="RefSeq" id="WP_151175639.1">
    <property type="nucleotide sequence ID" value="NZ_CP042906.1"/>
</dbReference>
<dbReference type="PROSITE" id="PS50850">
    <property type="entry name" value="MFS"/>
    <property type="match status" value="1"/>
</dbReference>
<feature type="domain" description="Major facilitator superfamily (MFS) profile" evidence="8">
    <location>
        <begin position="1"/>
        <end position="202"/>
    </location>
</feature>
<feature type="transmembrane region" description="Helical" evidence="7">
    <location>
        <begin position="173"/>
        <end position="194"/>
    </location>
</feature>
<comment type="subcellular location">
    <subcellularLocation>
        <location evidence="1">Cell membrane</location>
        <topology evidence="1">Multi-pass membrane protein</topology>
    </subcellularLocation>
</comment>
<feature type="transmembrane region" description="Helical" evidence="7">
    <location>
        <begin position="289"/>
        <end position="306"/>
    </location>
</feature>
<dbReference type="EMBL" id="CP042906">
    <property type="protein sequence ID" value="QEX15156.1"/>
    <property type="molecule type" value="Genomic_DNA"/>
</dbReference>
<evidence type="ECO:0000256" key="5">
    <source>
        <dbReference type="ARBA" id="ARBA00022989"/>
    </source>
</evidence>
<dbReference type="InterPro" id="IPR020846">
    <property type="entry name" value="MFS_dom"/>
</dbReference>
<evidence type="ECO:0000256" key="6">
    <source>
        <dbReference type="ARBA" id="ARBA00023136"/>
    </source>
</evidence>
<dbReference type="PANTHER" id="PTHR23513">
    <property type="entry name" value="INTEGRAL MEMBRANE EFFLUX PROTEIN-RELATED"/>
    <property type="match status" value="1"/>
</dbReference>
<evidence type="ECO:0000256" key="1">
    <source>
        <dbReference type="ARBA" id="ARBA00004651"/>
    </source>
</evidence>
<evidence type="ECO:0000259" key="8">
    <source>
        <dbReference type="PROSITE" id="PS50850"/>
    </source>
</evidence>
<dbReference type="InterPro" id="IPR036259">
    <property type="entry name" value="MFS_trans_sf"/>
</dbReference>
<dbReference type="Proteomes" id="UP000326202">
    <property type="component" value="Chromosome"/>
</dbReference>
<keyword evidence="5 7" id="KW-1133">Transmembrane helix</keyword>
<evidence type="ECO:0000313" key="10">
    <source>
        <dbReference type="Proteomes" id="UP000326202"/>
    </source>
</evidence>
<dbReference type="SUPFAM" id="SSF103473">
    <property type="entry name" value="MFS general substrate transporter"/>
    <property type="match status" value="1"/>
</dbReference>
<accession>A0A5J6MKA3</accession>
<dbReference type="AlphaFoldDB" id="A0A5J6MKA3"/>
<dbReference type="GO" id="GO:0022857">
    <property type="term" value="F:transmembrane transporter activity"/>
    <property type="evidence" value="ECO:0007669"/>
    <property type="project" value="InterPro"/>
</dbReference>
<evidence type="ECO:0000256" key="7">
    <source>
        <dbReference type="SAM" id="Phobius"/>
    </source>
</evidence>
<dbReference type="Pfam" id="PF05977">
    <property type="entry name" value="MFS_3"/>
    <property type="match status" value="1"/>
</dbReference>
<gene>
    <name evidence="9" type="ORF">FRZ44_04360</name>
</gene>
<evidence type="ECO:0000313" key="9">
    <source>
        <dbReference type="EMBL" id="QEX15156.1"/>
    </source>
</evidence>
<feature type="transmembrane region" description="Helical" evidence="7">
    <location>
        <begin position="106"/>
        <end position="124"/>
    </location>
</feature>